<proteinExistence type="predicted"/>
<evidence type="ECO:0000313" key="2">
    <source>
        <dbReference type="WBParaSite" id="ALUE_0001643101-mRNA-1"/>
    </source>
</evidence>
<dbReference type="AlphaFoldDB" id="A0A0M3IEB7"/>
<protein>
    <submittedName>
        <fullName evidence="2">Uncharacterized protein</fullName>
    </submittedName>
</protein>
<accession>A0A0M3IEB7</accession>
<dbReference type="Proteomes" id="UP000036681">
    <property type="component" value="Unplaced"/>
</dbReference>
<dbReference type="WBParaSite" id="ALUE_0001643101-mRNA-1">
    <property type="protein sequence ID" value="ALUE_0001643101-mRNA-1"/>
    <property type="gene ID" value="ALUE_0001643101"/>
</dbReference>
<name>A0A0M3IEB7_ASCLU</name>
<sequence length="80" mass="9250">MPFVFLYVFEATKFMIDYLIYSKHNNDGNTRSAISILSLSENILTIRKSVKSISTIAIKAINENDFEKINKYNIILLKKC</sequence>
<evidence type="ECO:0000313" key="1">
    <source>
        <dbReference type="Proteomes" id="UP000036681"/>
    </source>
</evidence>
<keyword evidence="1" id="KW-1185">Reference proteome</keyword>
<reference evidence="2" key="1">
    <citation type="submission" date="2017-02" db="UniProtKB">
        <authorList>
            <consortium name="WormBaseParasite"/>
        </authorList>
    </citation>
    <scope>IDENTIFICATION</scope>
</reference>
<organism evidence="1 2">
    <name type="scientific">Ascaris lumbricoides</name>
    <name type="common">Giant roundworm</name>
    <dbReference type="NCBI Taxonomy" id="6252"/>
    <lineage>
        <taxon>Eukaryota</taxon>
        <taxon>Metazoa</taxon>
        <taxon>Ecdysozoa</taxon>
        <taxon>Nematoda</taxon>
        <taxon>Chromadorea</taxon>
        <taxon>Rhabditida</taxon>
        <taxon>Spirurina</taxon>
        <taxon>Ascaridomorpha</taxon>
        <taxon>Ascaridoidea</taxon>
        <taxon>Ascarididae</taxon>
        <taxon>Ascaris</taxon>
    </lineage>
</organism>